<evidence type="ECO:0000256" key="5">
    <source>
        <dbReference type="PROSITE-ProRule" id="PRU00221"/>
    </source>
</evidence>
<feature type="compositionally biased region" description="Acidic residues" evidence="8">
    <location>
        <begin position="563"/>
        <end position="589"/>
    </location>
</feature>
<dbReference type="AlphaFoldDB" id="A0A059J5R7"/>
<reference evidence="9 10" key="1">
    <citation type="submission" date="2014-02" db="EMBL/GenBank/DDBJ databases">
        <title>The Genome Sequence of Trichophyton interdigitale MR816.</title>
        <authorList>
            <consortium name="The Broad Institute Genomics Platform"/>
            <person name="Cuomo C.A."/>
            <person name="White T.C."/>
            <person name="Graser Y."/>
            <person name="Martinez-Rossi N."/>
            <person name="Heitman J."/>
            <person name="Young S.K."/>
            <person name="Zeng Q."/>
            <person name="Gargeya S."/>
            <person name="Abouelleil A."/>
            <person name="Alvarado L."/>
            <person name="Chapman S.B."/>
            <person name="Gainer-Dewar J."/>
            <person name="Goldberg J."/>
            <person name="Griggs A."/>
            <person name="Gujja S."/>
            <person name="Hansen M."/>
            <person name="Howarth C."/>
            <person name="Imamovic A."/>
            <person name="Larimer J."/>
            <person name="Martinez D."/>
            <person name="Murphy C."/>
            <person name="Pearson M.D."/>
            <person name="Persinoti G."/>
            <person name="Poon T."/>
            <person name="Priest M."/>
            <person name="Roberts A.D."/>
            <person name="Saif S."/>
            <person name="Shea T.D."/>
            <person name="Sykes S.N."/>
            <person name="Wortman J."/>
            <person name="Nusbaum C."/>
            <person name="Birren B."/>
        </authorList>
    </citation>
    <scope>NUCLEOTIDE SEQUENCE [LARGE SCALE GENOMIC DNA]</scope>
    <source>
        <strain evidence="9 10">MR816</strain>
    </source>
</reference>
<comment type="subunit">
    <text evidence="6">Component of the RIX1 complex, composed of IPI1, RIX1/IPI2 and IPI3 in a 1:2:2 stoichiometry. The complex interacts (via RIX1) with MDN1 (via its hexameric AAA ATPase ring) and the pre-60S ribosome particles.</text>
</comment>
<accession>A0A059J5R7</accession>
<dbReference type="HOGENOM" id="CLU_025946_1_0_1"/>
<evidence type="ECO:0000256" key="6">
    <source>
        <dbReference type="RuleBase" id="RU369067"/>
    </source>
</evidence>
<keyword evidence="7" id="KW-0175">Coiled coil</keyword>
<comment type="similarity">
    <text evidence="2 6">Belongs to the WD repeat IPI3/WDR18 family.</text>
</comment>
<feature type="repeat" description="WD" evidence="5">
    <location>
        <begin position="185"/>
        <end position="229"/>
    </location>
</feature>
<comment type="function">
    <text evidence="1 6">Component of the RIX1 complex required for processing of ITS2 sequences from 35S pre-rRNA.</text>
</comment>
<dbReference type="FunFam" id="2.130.10.10:FF:000929">
    <property type="entry name" value="Ribosomal assembly complex component Ipi3"/>
    <property type="match status" value="1"/>
</dbReference>
<dbReference type="InterPro" id="IPR045227">
    <property type="entry name" value="WDR18/Ipi3/RID3"/>
</dbReference>
<dbReference type="GO" id="GO:0006261">
    <property type="term" value="P:DNA-templated DNA replication"/>
    <property type="evidence" value="ECO:0007669"/>
    <property type="project" value="TreeGrafter"/>
</dbReference>
<feature type="repeat" description="WD" evidence="5">
    <location>
        <begin position="124"/>
        <end position="157"/>
    </location>
</feature>
<comment type="subcellular location">
    <subcellularLocation>
        <location evidence="6">Nucleus</location>
    </subcellularLocation>
</comment>
<evidence type="ECO:0000256" key="3">
    <source>
        <dbReference type="ARBA" id="ARBA00022574"/>
    </source>
</evidence>
<keyword evidence="3 5" id="KW-0853">WD repeat</keyword>
<dbReference type="STRING" id="1215338.A0A059J5R7"/>
<feature type="region of interest" description="Disordered" evidence="8">
    <location>
        <begin position="536"/>
        <end position="589"/>
    </location>
</feature>
<dbReference type="Gene3D" id="2.130.10.10">
    <property type="entry name" value="YVTN repeat-like/Quinoprotein amine dehydrogenase"/>
    <property type="match status" value="2"/>
</dbReference>
<dbReference type="InterPro" id="IPR036322">
    <property type="entry name" value="WD40_repeat_dom_sf"/>
</dbReference>
<dbReference type="EMBL" id="AOKY01000322">
    <property type="protein sequence ID" value="KDB23043.1"/>
    <property type="molecule type" value="Genomic_DNA"/>
</dbReference>
<dbReference type="OrthoDB" id="756370at2759"/>
<dbReference type="GO" id="GO:0006364">
    <property type="term" value="P:rRNA processing"/>
    <property type="evidence" value="ECO:0007669"/>
    <property type="project" value="UniProtKB-UniRule"/>
</dbReference>
<dbReference type="InterPro" id="IPR001680">
    <property type="entry name" value="WD40_rpt"/>
</dbReference>
<dbReference type="PANTHER" id="PTHR18763:SF0">
    <property type="entry name" value="WD REPEAT-CONTAINING PROTEIN 18"/>
    <property type="match status" value="1"/>
</dbReference>
<dbReference type="PROSITE" id="PS50294">
    <property type="entry name" value="WD_REPEATS_REGION"/>
    <property type="match status" value="1"/>
</dbReference>
<evidence type="ECO:0000256" key="2">
    <source>
        <dbReference type="ARBA" id="ARBA00010143"/>
    </source>
</evidence>
<feature type="coiled-coil region" evidence="7">
    <location>
        <begin position="463"/>
        <end position="526"/>
    </location>
</feature>
<keyword evidence="6" id="KW-0698">rRNA processing</keyword>
<organism evidence="9 10">
    <name type="scientific">Trichophyton interdigitale (strain MR816)</name>
    <dbReference type="NCBI Taxonomy" id="1215338"/>
    <lineage>
        <taxon>Eukaryota</taxon>
        <taxon>Fungi</taxon>
        <taxon>Dikarya</taxon>
        <taxon>Ascomycota</taxon>
        <taxon>Pezizomycotina</taxon>
        <taxon>Eurotiomycetes</taxon>
        <taxon>Eurotiomycetidae</taxon>
        <taxon>Onygenales</taxon>
        <taxon>Arthrodermataceae</taxon>
        <taxon>Trichophyton</taxon>
    </lineage>
</organism>
<comment type="caution">
    <text evidence="9">The sequence shown here is derived from an EMBL/GenBank/DDBJ whole genome shotgun (WGS) entry which is preliminary data.</text>
</comment>
<evidence type="ECO:0000313" key="10">
    <source>
        <dbReference type="Proteomes" id="UP000024533"/>
    </source>
</evidence>
<dbReference type="OMA" id="VTNLHML"/>
<gene>
    <name evidence="9" type="ORF">H109_05069</name>
</gene>
<evidence type="ECO:0000256" key="7">
    <source>
        <dbReference type="SAM" id="Coils"/>
    </source>
</evidence>
<dbReference type="SMART" id="SM00320">
    <property type="entry name" value="WD40"/>
    <property type="match status" value="5"/>
</dbReference>
<evidence type="ECO:0000313" key="9">
    <source>
        <dbReference type="EMBL" id="KDB23043.1"/>
    </source>
</evidence>
<dbReference type="GO" id="GO:0005656">
    <property type="term" value="C:nuclear pre-replicative complex"/>
    <property type="evidence" value="ECO:0007669"/>
    <property type="project" value="TreeGrafter"/>
</dbReference>
<evidence type="ECO:0000256" key="4">
    <source>
        <dbReference type="ARBA" id="ARBA00022737"/>
    </source>
</evidence>
<dbReference type="GO" id="GO:0120330">
    <property type="term" value="C:rixosome complex"/>
    <property type="evidence" value="ECO:0007669"/>
    <property type="project" value="UniProtKB-UniRule"/>
</dbReference>
<name>A0A059J5R7_TRIIM</name>
<keyword evidence="4" id="KW-0677">Repeat</keyword>
<evidence type="ECO:0000256" key="1">
    <source>
        <dbReference type="ARBA" id="ARBA00002355"/>
    </source>
</evidence>
<proteinExistence type="inferred from homology"/>
<feature type="compositionally biased region" description="Basic and acidic residues" evidence="8">
    <location>
        <begin position="540"/>
        <end position="562"/>
    </location>
</feature>
<dbReference type="Pfam" id="PF00400">
    <property type="entry name" value="WD40"/>
    <property type="match status" value="2"/>
</dbReference>
<evidence type="ECO:0000256" key="8">
    <source>
        <dbReference type="SAM" id="MobiDB-lite"/>
    </source>
</evidence>
<protein>
    <recommendedName>
        <fullName evidence="6">Pre-rRNA-processing protein IPI3</fullName>
    </recommendedName>
</protein>
<dbReference type="PANTHER" id="PTHR18763">
    <property type="entry name" value="WD-REPEAT PROTEIN 18"/>
    <property type="match status" value="1"/>
</dbReference>
<dbReference type="PROSITE" id="PS50082">
    <property type="entry name" value="WD_REPEATS_2"/>
    <property type="match status" value="2"/>
</dbReference>
<keyword evidence="6" id="KW-0539">Nucleus</keyword>
<dbReference type="InterPro" id="IPR015943">
    <property type="entry name" value="WD40/YVTN_repeat-like_dom_sf"/>
</dbReference>
<sequence>MLSESFIASLLTSNSTHTTSSSLKDVGICLHEFRPNPTIQLGLKKSTTEPNCLAVNEGHIFAAQSGKAVLHVYSRERNNHEATVPFPEKIRSLALAGEGILVLGTEGGKLILWEICTGRQIMTPATHLQPITSLVVDPTNNFILSGSEDSSVHVWSLPDLITFSKQSSADKSLSATYSCSPIRTISNHTTAITGIAVGHSINRSNIAISTSQDGTALIWEYRTGKILHTYLLPSRPLCITVDPADRAFYVGYEDGSVQLVDFFKTPSVQHILHDTDHQSTPTQLSAGDKWLPPSSELGATLCLSLSYDGTSILTGHRSGAVASWDVGRARYAASIASLNSPVTNLHMLMPEGLAQKVSRVAIHQIVKPRLDHTMGGGQASDAVPATYHVNVHLNGPQSTDPSIPSSVLDEFSAALSHPIFPGSMISESLIDLNSPSENTPINNNATPVAPAEASVWTAQKKDRKALEIEIRALKRQISVHKATHQADLDNIIALRKDVRYLSDMSIELLEEQRTALDKEAKERSLKKVSDRAGRQLWFSAEKDGTNGDHYRVKREYRSSKYNDEDDNEDLDDEDLDDEDLDDEDEEMDG</sequence>
<keyword evidence="10" id="KW-1185">Reference proteome</keyword>
<dbReference type="Proteomes" id="UP000024533">
    <property type="component" value="Unassembled WGS sequence"/>
</dbReference>
<dbReference type="SUPFAM" id="SSF50978">
    <property type="entry name" value="WD40 repeat-like"/>
    <property type="match status" value="1"/>
</dbReference>